<evidence type="ECO:0008006" key="3">
    <source>
        <dbReference type="Google" id="ProtNLM"/>
    </source>
</evidence>
<comment type="caution">
    <text evidence="1">The sequence shown here is derived from an EMBL/GenBank/DDBJ whole genome shotgun (WGS) entry which is preliminary data.</text>
</comment>
<evidence type="ECO:0000313" key="1">
    <source>
        <dbReference type="EMBL" id="MFB9326069.1"/>
    </source>
</evidence>
<gene>
    <name evidence="1" type="ORF">ACFFSY_09120</name>
</gene>
<organism evidence="1 2">
    <name type="scientific">Paenibacillus aurantiacus</name>
    <dbReference type="NCBI Taxonomy" id="1936118"/>
    <lineage>
        <taxon>Bacteria</taxon>
        <taxon>Bacillati</taxon>
        <taxon>Bacillota</taxon>
        <taxon>Bacilli</taxon>
        <taxon>Bacillales</taxon>
        <taxon>Paenibacillaceae</taxon>
        <taxon>Paenibacillus</taxon>
    </lineage>
</organism>
<name>A0ABV5KLH4_9BACL</name>
<keyword evidence="2" id="KW-1185">Reference proteome</keyword>
<evidence type="ECO:0000313" key="2">
    <source>
        <dbReference type="Proteomes" id="UP001589747"/>
    </source>
</evidence>
<dbReference type="Proteomes" id="UP001589747">
    <property type="component" value="Unassembled WGS sequence"/>
</dbReference>
<proteinExistence type="predicted"/>
<sequence length="225" mass="26239">MEEIYVDPELITLLEKVKHIDDPWRQDLAVASIITKVFDDNHVTAPVIVGGLVVATYTQGLYKSRDIDLIAVNTEFPYRVMEHLGYAKIDSKDCFHPELKSIVEFPSGRYSGSYDRVLDYEIEETGLVVHVQGMEDIILDRIEAYAASSDQRSLEWALKMMGVLYDELDWTYCHTEASKRHILRDFENIQHSIKRYKDDYMKMIDKVNEQRKTRKLNNIITKKTD</sequence>
<protein>
    <recommendedName>
        <fullName evidence="3">Nucleotidyltransferase family protein</fullName>
    </recommendedName>
</protein>
<dbReference type="RefSeq" id="WP_377493013.1">
    <property type="nucleotide sequence ID" value="NZ_JBHMDO010000017.1"/>
</dbReference>
<reference evidence="1 2" key="1">
    <citation type="submission" date="2024-09" db="EMBL/GenBank/DDBJ databases">
        <authorList>
            <person name="Sun Q."/>
            <person name="Mori K."/>
        </authorList>
    </citation>
    <scope>NUCLEOTIDE SEQUENCE [LARGE SCALE GENOMIC DNA]</scope>
    <source>
        <strain evidence="1 2">TISTR 2452</strain>
    </source>
</reference>
<accession>A0ABV5KLH4</accession>
<dbReference type="EMBL" id="JBHMDO010000017">
    <property type="protein sequence ID" value="MFB9326069.1"/>
    <property type="molecule type" value="Genomic_DNA"/>
</dbReference>